<dbReference type="OMA" id="MKPHTAE"/>
<dbReference type="InterPro" id="IPR052709">
    <property type="entry name" value="Transposase-MT_Hybrid"/>
</dbReference>
<dbReference type="EnsemblMetazoa" id="CJA15807.1">
    <property type="protein sequence ID" value="CJA15807.1"/>
    <property type="gene ID" value="WBGene00135011"/>
</dbReference>
<reference evidence="1" key="2">
    <citation type="submission" date="2022-06" db="UniProtKB">
        <authorList>
            <consortium name="EnsemblMetazoa"/>
        </authorList>
    </citation>
    <scope>IDENTIFICATION</scope>
    <source>
        <strain evidence="1">DF5081</strain>
    </source>
</reference>
<reference evidence="2" key="1">
    <citation type="submission" date="2010-08" db="EMBL/GenBank/DDBJ databases">
        <authorList>
            <consortium name="Caenorhabditis japonica Sequencing Consortium"/>
            <person name="Wilson R.K."/>
        </authorList>
    </citation>
    <scope>NUCLEOTIDE SEQUENCE [LARGE SCALE GENOMIC DNA]</scope>
    <source>
        <strain evidence="2">DF5081</strain>
    </source>
</reference>
<protein>
    <recommendedName>
        <fullName evidence="3">Histone-lysine N-methyltransferase SETMAR</fullName>
    </recommendedName>
</protein>
<proteinExistence type="predicted"/>
<keyword evidence="2" id="KW-1185">Reference proteome</keyword>
<sequence>MVNQYHLIRPESDRPHTALKTKKQICELDIEVLPHRTYSPDLAPTDYHLFHSLQDHLRGDMFDDRRYLALKKAKKGLP</sequence>
<dbReference type="InterPro" id="IPR036397">
    <property type="entry name" value="RNaseH_sf"/>
</dbReference>
<evidence type="ECO:0008006" key="3">
    <source>
        <dbReference type="Google" id="ProtNLM"/>
    </source>
</evidence>
<dbReference type="Gene3D" id="3.30.420.10">
    <property type="entry name" value="Ribonuclease H-like superfamily/Ribonuclease H"/>
    <property type="match status" value="1"/>
</dbReference>
<evidence type="ECO:0000313" key="2">
    <source>
        <dbReference type="Proteomes" id="UP000005237"/>
    </source>
</evidence>
<organism evidence="1 2">
    <name type="scientific">Caenorhabditis japonica</name>
    <dbReference type="NCBI Taxonomy" id="281687"/>
    <lineage>
        <taxon>Eukaryota</taxon>
        <taxon>Metazoa</taxon>
        <taxon>Ecdysozoa</taxon>
        <taxon>Nematoda</taxon>
        <taxon>Chromadorea</taxon>
        <taxon>Rhabditida</taxon>
        <taxon>Rhabditina</taxon>
        <taxon>Rhabditomorpha</taxon>
        <taxon>Rhabditoidea</taxon>
        <taxon>Rhabditidae</taxon>
        <taxon>Peloderinae</taxon>
        <taxon>Caenorhabditis</taxon>
    </lineage>
</organism>
<dbReference type="PANTHER" id="PTHR46060">
    <property type="entry name" value="MARINER MOS1 TRANSPOSASE-LIKE PROTEIN"/>
    <property type="match status" value="1"/>
</dbReference>
<accession>A0A8R1DZH6</accession>
<name>A0A8R1DZH6_CAEJA</name>
<dbReference type="PANTHER" id="PTHR46060:SF1">
    <property type="entry name" value="MARINER MOS1 TRANSPOSASE-LIKE PROTEIN"/>
    <property type="match status" value="1"/>
</dbReference>
<dbReference type="GO" id="GO:0003676">
    <property type="term" value="F:nucleic acid binding"/>
    <property type="evidence" value="ECO:0007669"/>
    <property type="project" value="InterPro"/>
</dbReference>
<dbReference type="AlphaFoldDB" id="A0A8R1DZH6"/>
<dbReference type="Proteomes" id="UP000005237">
    <property type="component" value="Unassembled WGS sequence"/>
</dbReference>
<evidence type="ECO:0000313" key="1">
    <source>
        <dbReference type="EnsemblMetazoa" id="CJA15807.1"/>
    </source>
</evidence>